<feature type="compositionally biased region" description="Low complexity" evidence="6">
    <location>
        <begin position="430"/>
        <end position="446"/>
    </location>
</feature>
<comment type="similarity">
    <text evidence="2 5">Belongs to the glycosyl hydrolase 72 family.</text>
</comment>
<evidence type="ECO:0000256" key="2">
    <source>
        <dbReference type="ARBA" id="ARBA00007528"/>
    </source>
</evidence>
<dbReference type="GeneID" id="92048702"/>
<comment type="function">
    <text evidence="5">Splits internally a 1,3-beta-glucan molecule and transfers the newly generated reducing end (the donor) to the non-reducing end of another 1,3-beta-glucan molecule (the acceptor) forming a 1,3-beta linkage, resulting in the elongation of 1,3-beta-glucan chains in the cell wall.</text>
</comment>
<protein>
    <recommendedName>
        <fullName evidence="5">1,3-beta-glucanosyltransferase</fullName>
        <ecNumber evidence="5">2.4.1.-</ecNumber>
    </recommendedName>
</protein>
<keyword evidence="5" id="KW-0449">Lipoprotein</keyword>
<feature type="chain" id="PRO_5044972615" description="1,3-beta-glucanosyltransferase" evidence="5">
    <location>
        <begin position="21"/>
        <end position="594"/>
    </location>
</feature>
<dbReference type="EMBL" id="JAQQWN010000008">
    <property type="protein sequence ID" value="KAK8071124.1"/>
    <property type="molecule type" value="Genomic_DNA"/>
</dbReference>
<comment type="subcellular location">
    <subcellularLocation>
        <location evidence="1 5">Cell membrane</location>
        <topology evidence="1 5">Lipid-anchor</topology>
        <topology evidence="1 5">GPI-anchor</topology>
    </subcellularLocation>
</comment>
<dbReference type="Proteomes" id="UP001433268">
    <property type="component" value="Unassembled WGS sequence"/>
</dbReference>
<keyword evidence="4" id="KW-0325">Glycoprotein</keyword>
<reference evidence="8 9" key="1">
    <citation type="submission" date="2023-01" db="EMBL/GenBank/DDBJ databases">
        <title>Analysis of 21 Apiospora genomes using comparative genomics revels a genus with tremendous synthesis potential of carbohydrate active enzymes and secondary metabolites.</title>
        <authorList>
            <person name="Sorensen T."/>
        </authorList>
    </citation>
    <scope>NUCLEOTIDE SEQUENCE [LARGE SCALE GENOMIC DNA]</scope>
    <source>
        <strain evidence="8 9">CBS 114990</strain>
    </source>
</reference>
<dbReference type="Gene3D" id="3.20.20.80">
    <property type="entry name" value="Glycosidases"/>
    <property type="match status" value="1"/>
</dbReference>
<comment type="caution">
    <text evidence="8">The sequence shown here is derived from an EMBL/GenBank/DDBJ whole genome shotgun (WGS) entry which is preliminary data.</text>
</comment>
<dbReference type="PANTHER" id="PTHR31468">
    <property type="entry name" value="1,3-BETA-GLUCANOSYLTRANSFERASE GAS1"/>
    <property type="match status" value="1"/>
</dbReference>
<dbReference type="PANTHER" id="PTHR31468:SF8">
    <property type="entry name" value="1,3-BETA-GLUCANOSYLTRANSFERASE GAS2"/>
    <property type="match status" value="1"/>
</dbReference>
<accession>A0ABR1VIS1</accession>
<evidence type="ECO:0000256" key="3">
    <source>
        <dbReference type="ARBA" id="ARBA00022729"/>
    </source>
</evidence>
<dbReference type="GO" id="GO:0016787">
    <property type="term" value="F:hydrolase activity"/>
    <property type="evidence" value="ECO:0007669"/>
    <property type="project" value="UniProtKB-KW"/>
</dbReference>
<proteinExistence type="inferred from homology"/>
<feature type="region of interest" description="Disordered" evidence="6">
    <location>
        <begin position="430"/>
        <end position="452"/>
    </location>
</feature>
<evidence type="ECO:0000313" key="8">
    <source>
        <dbReference type="EMBL" id="KAK8071124.1"/>
    </source>
</evidence>
<dbReference type="InterPro" id="IPR017853">
    <property type="entry name" value="GH"/>
</dbReference>
<evidence type="ECO:0000256" key="4">
    <source>
        <dbReference type="ARBA" id="ARBA00023180"/>
    </source>
</evidence>
<evidence type="ECO:0000256" key="1">
    <source>
        <dbReference type="ARBA" id="ARBA00004609"/>
    </source>
</evidence>
<dbReference type="RefSeq" id="XP_066664932.1">
    <property type="nucleotide sequence ID" value="XM_066815642.1"/>
</dbReference>
<dbReference type="EC" id="2.4.1.-" evidence="5"/>
<keyword evidence="7" id="KW-1133">Transmembrane helix</keyword>
<evidence type="ECO:0000256" key="7">
    <source>
        <dbReference type="SAM" id="Phobius"/>
    </source>
</evidence>
<dbReference type="Pfam" id="PF03198">
    <property type="entry name" value="Glyco_hydro_72"/>
    <property type="match status" value="1"/>
</dbReference>
<evidence type="ECO:0000313" key="9">
    <source>
        <dbReference type="Proteomes" id="UP001433268"/>
    </source>
</evidence>
<keyword evidence="5" id="KW-0336">GPI-anchor</keyword>
<keyword evidence="7" id="KW-0812">Transmembrane</keyword>
<evidence type="ECO:0000256" key="6">
    <source>
        <dbReference type="SAM" id="MobiDB-lite"/>
    </source>
</evidence>
<keyword evidence="3 5" id="KW-0732">Signal</keyword>
<keyword evidence="8" id="KW-0378">Hydrolase</keyword>
<feature type="signal peptide" evidence="5">
    <location>
        <begin position="1"/>
        <end position="20"/>
    </location>
</feature>
<sequence>MLKAIAYYWACLTLPQFVYGATTSPEISIKGSRLYKPNGDQFFVKGVSYYLDDDNYTRDRLVDTKQCEIDAELMANMGVNTIRVYEVEAYRFHDGCMEAFDKRGIYVWLDLDSSSSMMRYYDPVWTRAMYEDWASKIDEFAKYSNLLAFGIGGDTIDVDDWYGRAAPYVRAAAKDMKAFRDGRGYRQIPIAYNQYDSSDLKNTVVDYLTCGDYTDSIDMFGLGLYQACGSDVSELFDEFANPEIPIVVSEIYCTFEGKVRNFTEVETVLTGTWSETNNTALVEYPDNGHTGKPVLLPDYTRLQSIFSSARPKSTTAAEYTPTASAPACPTQDEYYHWGVDANLPLPTISGLPSVTRAGPGGIPKQTDGSGDETKGGSGAFGGLGLGGLIGVIVGGSAGIAILAALGWLILRRRRRAQYAQGTGAMMVGVGAGSGSDNNNNSKNNGGDYKPGQGYAPTNVYLGPQEMSGSGEHPARHELYSGEYSAMQLAGAVAYAAGSLKPRDMGTMSGPQTPSELSPGAGDGRRGSYQMQSVSDYDGTTPWSSPRIPVQTFEMEGDSGIVTHTPAAADSAGDQAPKQQLEPPTLTHQPPSEQK</sequence>
<dbReference type="InterPro" id="IPR004886">
    <property type="entry name" value="Glucanosyltransferase"/>
</dbReference>
<feature type="region of interest" description="Disordered" evidence="6">
    <location>
        <begin position="502"/>
        <end position="594"/>
    </location>
</feature>
<gene>
    <name evidence="8" type="ORF">PG997_011327</name>
</gene>
<keyword evidence="9" id="KW-1185">Reference proteome</keyword>
<keyword evidence="5" id="KW-0808">Transferase</keyword>
<dbReference type="SUPFAM" id="SSF51445">
    <property type="entry name" value="(Trans)glycosidases"/>
    <property type="match status" value="1"/>
</dbReference>
<keyword evidence="5 7" id="KW-0472">Membrane</keyword>
<name>A0ABR1VIS1_9PEZI</name>
<feature type="compositionally biased region" description="Polar residues" evidence="6">
    <location>
        <begin position="585"/>
        <end position="594"/>
    </location>
</feature>
<feature type="transmembrane region" description="Helical" evidence="7">
    <location>
        <begin position="383"/>
        <end position="410"/>
    </location>
</feature>
<evidence type="ECO:0000256" key="5">
    <source>
        <dbReference type="RuleBase" id="RU361209"/>
    </source>
</evidence>
<organism evidence="8 9">
    <name type="scientific">Apiospora hydei</name>
    <dbReference type="NCBI Taxonomy" id="1337664"/>
    <lineage>
        <taxon>Eukaryota</taxon>
        <taxon>Fungi</taxon>
        <taxon>Dikarya</taxon>
        <taxon>Ascomycota</taxon>
        <taxon>Pezizomycotina</taxon>
        <taxon>Sordariomycetes</taxon>
        <taxon>Xylariomycetidae</taxon>
        <taxon>Amphisphaeriales</taxon>
        <taxon>Apiosporaceae</taxon>
        <taxon>Apiospora</taxon>
    </lineage>
</organism>